<dbReference type="AlphaFoldDB" id="A0A8X6XMF3"/>
<keyword evidence="1" id="KW-0472">Membrane</keyword>
<reference evidence="2" key="1">
    <citation type="submission" date="2020-08" db="EMBL/GenBank/DDBJ databases">
        <title>Multicomponent nature underlies the extraordinary mechanical properties of spider dragline silk.</title>
        <authorList>
            <person name="Kono N."/>
            <person name="Nakamura H."/>
            <person name="Mori M."/>
            <person name="Yoshida Y."/>
            <person name="Ohtoshi R."/>
            <person name="Malay A.D."/>
            <person name="Moran D.A.P."/>
            <person name="Tomita M."/>
            <person name="Numata K."/>
            <person name="Arakawa K."/>
        </authorList>
    </citation>
    <scope>NUCLEOTIDE SEQUENCE</scope>
</reference>
<feature type="transmembrane region" description="Helical" evidence="1">
    <location>
        <begin position="87"/>
        <end position="111"/>
    </location>
</feature>
<dbReference type="Proteomes" id="UP000886998">
    <property type="component" value="Unassembled WGS sequence"/>
</dbReference>
<protein>
    <submittedName>
        <fullName evidence="2">Uncharacterized protein</fullName>
    </submittedName>
</protein>
<name>A0A8X6XMF3_9ARAC</name>
<keyword evidence="1" id="KW-1133">Transmembrane helix</keyword>
<evidence type="ECO:0000313" key="2">
    <source>
        <dbReference type="EMBL" id="GFY56390.1"/>
    </source>
</evidence>
<accession>A0A8X6XMF3</accession>
<gene>
    <name evidence="2" type="primary">AVEN_143309_1</name>
    <name evidence="2" type="ORF">TNIN_307501</name>
</gene>
<sequence length="372" mass="41413">MTDGNEVDKWKERTFYEWDFLNWGSYVRHSDTVGDLEEASGAHEYREIILQQSVTMLAYMDRTTNTSSVASGVSEPRMLLGFTINDLTILIGAAIGAAGLILVILTAIIIWHCCRFRGRPDKAYCLDNSSPDEGSIKQGNGTMIHSDSVVFLGTKSNQVSTRTIGIKNDLCQSILTRSQSVPLKEGKELPKVNPVSRQFSKKRPVSQPVHLPIAFQPASYSPKRVHPQNYRHLEDASLGLPSIPEMAFRSSEILQDAPPQNLYASCNALDGPCVYSSLYTTVNANTTMKTRSLPLWGRSKPRPLSTEDDLNELYAKVSFSKKRKNRMRSDSAAAIAVNKSRTSYLTIPFTHKDTDSLVDNEAVVVYDERTAL</sequence>
<comment type="caution">
    <text evidence="2">The sequence shown here is derived from an EMBL/GenBank/DDBJ whole genome shotgun (WGS) entry which is preliminary data.</text>
</comment>
<keyword evidence="1" id="KW-0812">Transmembrane</keyword>
<keyword evidence="3" id="KW-1185">Reference proteome</keyword>
<evidence type="ECO:0000256" key="1">
    <source>
        <dbReference type="SAM" id="Phobius"/>
    </source>
</evidence>
<dbReference type="EMBL" id="BMAV01010937">
    <property type="protein sequence ID" value="GFY56390.1"/>
    <property type="molecule type" value="Genomic_DNA"/>
</dbReference>
<proteinExistence type="predicted"/>
<dbReference type="OrthoDB" id="6412219at2759"/>
<evidence type="ECO:0000313" key="3">
    <source>
        <dbReference type="Proteomes" id="UP000886998"/>
    </source>
</evidence>
<organism evidence="2 3">
    <name type="scientific">Trichonephila inaurata madagascariensis</name>
    <dbReference type="NCBI Taxonomy" id="2747483"/>
    <lineage>
        <taxon>Eukaryota</taxon>
        <taxon>Metazoa</taxon>
        <taxon>Ecdysozoa</taxon>
        <taxon>Arthropoda</taxon>
        <taxon>Chelicerata</taxon>
        <taxon>Arachnida</taxon>
        <taxon>Araneae</taxon>
        <taxon>Araneomorphae</taxon>
        <taxon>Entelegynae</taxon>
        <taxon>Araneoidea</taxon>
        <taxon>Nephilidae</taxon>
        <taxon>Trichonephila</taxon>
        <taxon>Trichonephila inaurata</taxon>
    </lineage>
</organism>